<sequence length="139" mass="15863">MSTHDVCLLAAVRSTRSPWILLMDRSYIHTSTDILADFGAEVVEGRGTRVFEGYRKGDSDKTPVVIKDTWRECDRRREDVILKEAFTDIVNVMGRLRRKLLRSIFSLFLMPSTWRSRGTQTIHSVSCVAIISQNVSDIS</sequence>
<reference evidence="2 3" key="1">
    <citation type="submission" date="2014-04" db="EMBL/GenBank/DDBJ databases">
        <authorList>
            <consortium name="DOE Joint Genome Institute"/>
            <person name="Kuo A."/>
            <person name="Kohler A."/>
            <person name="Nagy L.G."/>
            <person name="Floudas D."/>
            <person name="Copeland A."/>
            <person name="Barry K.W."/>
            <person name="Cichocki N."/>
            <person name="Veneault-Fourrey C."/>
            <person name="LaButti K."/>
            <person name="Lindquist E.A."/>
            <person name="Lipzen A."/>
            <person name="Lundell T."/>
            <person name="Morin E."/>
            <person name="Murat C."/>
            <person name="Sun H."/>
            <person name="Tunlid A."/>
            <person name="Henrissat B."/>
            <person name="Grigoriev I.V."/>
            <person name="Hibbett D.S."/>
            <person name="Martin F."/>
            <person name="Nordberg H.P."/>
            <person name="Cantor M.N."/>
            <person name="Hua S.X."/>
        </authorList>
    </citation>
    <scope>NUCLEOTIDE SEQUENCE [LARGE SCALE GENOMIC DNA]</scope>
    <source>
        <strain evidence="2 3">Foug A</strain>
    </source>
</reference>
<dbReference type="Pfam" id="PF17667">
    <property type="entry name" value="Pkinase_fungal"/>
    <property type="match status" value="1"/>
</dbReference>
<dbReference type="AlphaFoldDB" id="A0A0C3A6B1"/>
<proteinExistence type="predicted"/>
<organism evidence="2 3">
    <name type="scientific">Scleroderma citrinum Foug A</name>
    <dbReference type="NCBI Taxonomy" id="1036808"/>
    <lineage>
        <taxon>Eukaryota</taxon>
        <taxon>Fungi</taxon>
        <taxon>Dikarya</taxon>
        <taxon>Basidiomycota</taxon>
        <taxon>Agaricomycotina</taxon>
        <taxon>Agaricomycetes</taxon>
        <taxon>Agaricomycetidae</taxon>
        <taxon>Boletales</taxon>
        <taxon>Sclerodermatineae</taxon>
        <taxon>Sclerodermataceae</taxon>
        <taxon>Scleroderma</taxon>
    </lineage>
</organism>
<dbReference type="InParanoid" id="A0A0C3A6B1"/>
<gene>
    <name evidence="2" type="ORF">SCLCIDRAFT_967022</name>
</gene>
<dbReference type="InterPro" id="IPR040976">
    <property type="entry name" value="Pkinase_fungal"/>
</dbReference>
<dbReference type="HOGENOM" id="CLU_1846301_0_0_1"/>
<protein>
    <recommendedName>
        <fullName evidence="1">Fungal-type protein kinase domain-containing protein</fullName>
    </recommendedName>
</protein>
<name>A0A0C3A6B1_9AGAM</name>
<evidence type="ECO:0000313" key="3">
    <source>
        <dbReference type="Proteomes" id="UP000053989"/>
    </source>
</evidence>
<evidence type="ECO:0000313" key="2">
    <source>
        <dbReference type="EMBL" id="KIM60287.1"/>
    </source>
</evidence>
<feature type="domain" description="Fungal-type protein kinase" evidence="1">
    <location>
        <begin position="41"/>
        <end position="92"/>
    </location>
</feature>
<reference evidence="3" key="2">
    <citation type="submission" date="2015-01" db="EMBL/GenBank/DDBJ databases">
        <title>Evolutionary Origins and Diversification of the Mycorrhizal Mutualists.</title>
        <authorList>
            <consortium name="DOE Joint Genome Institute"/>
            <consortium name="Mycorrhizal Genomics Consortium"/>
            <person name="Kohler A."/>
            <person name="Kuo A."/>
            <person name="Nagy L.G."/>
            <person name="Floudas D."/>
            <person name="Copeland A."/>
            <person name="Barry K.W."/>
            <person name="Cichocki N."/>
            <person name="Veneault-Fourrey C."/>
            <person name="LaButti K."/>
            <person name="Lindquist E.A."/>
            <person name="Lipzen A."/>
            <person name="Lundell T."/>
            <person name="Morin E."/>
            <person name="Murat C."/>
            <person name="Riley R."/>
            <person name="Ohm R."/>
            <person name="Sun H."/>
            <person name="Tunlid A."/>
            <person name="Henrissat B."/>
            <person name="Grigoriev I.V."/>
            <person name="Hibbett D.S."/>
            <person name="Martin F."/>
        </authorList>
    </citation>
    <scope>NUCLEOTIDE SEQUENCE [LARGE SCALE GENOMIC DNA]</scope>
    <source>
        <strain evidence="3">Foug A</strain>
    </source>
</reference>
<dbReference type="EMBL" id="KN822064">
    <property type="protein sequence ID" value="KIM60287.1"/>
    <property type="molecule type" value="Genomic_DNA"/>
</dbReference>
<dbReference type="OrthoDB" id="3260094at2759"/>
<accession>A0A0C3A6B1</accession>
<keyword evidence="3" id="KW-1185">Reference proteome</keyword>
<dbReference type="Proteomes" id="UP000053989">
    <property type="component" value="Unassembled WGS sequence"/>
</dbReference>
<evidence type="ECO:0000259" key="1">
    <source>
        <dbReference type="Pfam" id="PF17667"/>
    </source>
</evidence>